<proteinExistence type="predicted"/>
<evidence type="ECO:0000313" key="2">
    <source>
        <dbReference type="WBParaSite" id="Csp11.Scaffold524.g2973.t1"/>
    </source>
</evidence>
<evidence type="ECO:0000313" key="1">
    <source>
        <dbReference type="Proteomes" id="UP000095282"/>
    </source>
</evidence>
<protein>
    <submittedName>
        <fullName evidence="2">Uncharacterized protein</fullName>
    </submittedName>
</protein>
<keyword evidence="1" id="KW-1185">Reference proteome</keyword>
<reference evidence="2" key="1">
    <citation type="submission" date="2016-11" db="UniProtKB">
        <authorList>
            <consortium name="WormBaseParasite"/>
        </authorList>
    </citation>
    <scope>IDENTIFICATION</scope>
</reference>
<sequence>MKTIFLECFNLTYYAYINESEDNPIVVISTFNSVARHSASRVPDNIPTNSSLGIVTVCPSVASLCFAISNSTLVSLPFSFHTKYAQAPYTSLDASESILNV</sequence>
<dbReference type="Proteomes" id="UP000095282">
    <property type="component" value="Unplaced"/>
</dbReference>
<organism evidence="1 2">
    <name type="scientific">Caenorhabditis tropicalis</name>
    <dbReference type="NCBI Taxonomy" id="1561998"/>
    <lineage>
        <taxon>Eukaryota</taxon>
        <taxon>Metazoa</taxon>
        <taxon>Ecdysozoa</taxon>
        <taxon>Nematoda</taxon>
        <taxon>Chromadorea</taxon>
        <taxon>Rhabditida</taxon>
        <taxon>Rhabditina</taxon>
        <taxon>Rhabditomorpha</taxon>
        <taxon>Rhabditoidea</taxon>
        <taxon>Rhabditidae</taxon>
        <taxon>Peloderinae</taxon>
        <taxon>Caenorhabditis</taxon>
    </lineage>
</organism>
<name>A0A1I7T6U1_9PELO</name>
<dbReference type="WBParaSite" id="Csp11.Scaffold524.g2973.t1">
    <property type="protein sequence ID" value="Csp11.Scaffold524.g2973.t1"/>
    <property type="gene ID" value="Csp11.Scaffold524.g2973"/>
</dbReference>
<dbReference type="AlphaFoldDB" id="A0A1I7T6U1"/>
<accession>A0A1I7T6U1</accession>